<dbReference type="OrthoDB" id="9771237at2"/>
<dbReference type="EMBL" id="SMTG01000009">
    <property type="protein sequence ID" value="TDK29038.1"/>
    <property type="molecule type" value="Genomic_DNA"/>
</dbReference>
<sequence>MHATPTDAAAIEAAAADWIARRDAGAWSDDDARALEAWLQAATAHRVAFLRLDAVWAESGRLQALGAGRGRTGVPPRVPAGPADLSTLTFAPRAPVRGRGRGAWAAAAFAACLALVAGGAWFVSAPVDPVDYRTPQGVTRTVALADGSSTTLASDTALAVRLSRSERHLLLASGEAFFEAAKDPQRPFVVEAGNRRVVAIGTRFSVRREADALRVVVTEGTVRLEPASGDTRQPTTLLPAGSVATVRRDAVLVRSLSLAEVEELVDWRSGRLVFRDTALTDAVAEFNRFNTRQIVIADASVGALRIGGSFRWENVEGFVRLLERGFPVEAEYGQERIVLRTP</sequence>
<evidence type="ECO:0000259" key="2">
    <source>
        <dbReference type="Pfam" id="PF04773"/>
    </source>
</evidence>
<evidence type="ECO:0000313" key="4">
    <source>
        <dbReference type="EMBL" id="TDK29038.1"/>
    </source>
</evidence>
<dbReference type="PANTHER" id="PTHR30273:SF2">
    <property type="entry name" value="PROTEIN FECR"/>
    <property type="match status" value="1"/>
</dbReference>
<dbReference type="PANTHER" id="PTHR30273">
    <property type="entry name" value="PERIPLASMIC SIGNAL SENSOR AND SIGMA FACTOR ACTIVATOR FECR-RELATED"/>
    <property type="match status" value="1"/>
</dbReference>
<dbReference type="GO" id="GO:0016989">
    <property type="term" value="F:sigma factor antagonist activity"/>
    <property type="evidence" value="ECO:0007669"/>
    <property type="project" value="TreeGrafter"/>
</dbReference>
<keyword evidence="1" id="KW-1133">Transmembrane helix</keyword>
<feature type="domain" description="FecR protein" evidence="2">
    <location>
        <begin position="131"/>
        <end position="223"/>
    </location>
</feature>
<reference evidence="4 5" key="1">
    <citation type="submission" date="2019-03" db="EMBL/GenBank/DDBJ databases">
        <title>Luteimonas zhaokaii sp.nov., isolated from the rectal contents of Plateau pika in Yushu, Qinghai Province, China.</title>
        <authorList>
            <person name="Zhang G."/>
        </authorList>
    </citation>
    <scope>NUCLEOTIDE SEQUENCE [LARGE SCALE GENOMIC DNA]</scope>
    <source>
        <strain evidence="4 5">THG-MD21</strain>
    </source>
</reference>
<dbReference type="Pfam" id="PF16220">
    <property type="entry name" value="DUF4880"/>
    <property type="match status" value="1"/>
</dbReference>
<dbReference type="Pfam" id="PF04773">
    <property type="entry name" value="FecR"/>
    <property type="match status" value="1"/>
</dbReference>
<gene>
    <name evidence="4" type="ORF">E2F49_15630</name>
</gene>
<dbReference type="AlphaFoldDB" id="A0A4R5U5C6"/>
<dbReference type="Proteomes" id="UP000295543">
    <property type="component" value="Unassembled WGS sequence"/>
</dbReference>
<keyword evidence="1" id="KW-0812">Transmembrane</keyword>
<protein>
    <submittedName>
        <fullName evidence="4">DUF4880 domain-containing protein</fullName>
    </submittedName>
</protein>
<dbReference type="PIRSF" id="PIRSF018266">
    <property type="entry name" value="FecR"/>
    <property type="match status" value="1"/>
</dbReference>
<name>A0A4R5U5C6_9GAMM</name>
<evidence type="ECO:0000256" key="1">
    <source>
        <dbReference type="SAM" id="Phobius"/>
    </source>
</evidence>
<keyword evidence="5" id="KW-1185">Reference proteome</keyword>
<proteinExistence type="predicted"/>
<feature type="domain" description="FecR N-terminal" evidence="3">
    <location>
        <begin position="14"/>
        <end position="53"/>
    </location>
</feature>
<organism evidence="4 5">
    <name type="scientific">Luteimonas terrae</name>
    <dbReference type="NCBI Taxonomy" id="1530191"/>
    <lineage>
        <taxon>Bacteria</taxon>
        <taxon>Pseudomonadati</taxon>
        <taxon>Pseudomonadota</taxon>
        <taxon>Gammaproteobacteria</taxon>
        <taxon>Lysobacterales</taxon>
        <taxon>Lysobacteraceae</taxon>
        <taxon>Luteimonas</taxon>
    </lineage>
</organism>
<dbReference type="InterPro" id="IPR012373">
    <property type="entry name" value="Ferrdict_sens_TM"/>
</dbReference>
<accession>A0A4R5U5C6</accession>
<keyword evidence="1" id="KW-0472">Membrane</keyword>
<comment type="caution">
    <text evidence="4">The sequence shown here is derived from an EMBL/GenBank/DDBJ whole genome shotgun (WGS) entry which is preliminary data.</text>
</comment>
<dbReference type="InterPro" id="IPR006860">
    <property type="entry name" value="FecR"/>
</dbReference>
<evidence type="ECO:0000259" key="3">
    <source>
        <dbReference type="Pfam" id="PF16220"/>
    </source>
</evidence>
<dbReference type="Gene3D" id="2.60.120.1440">
    <property type="match status" value="1"/>
</dbReference>
<dbReference type="InterPro" id="IPR032623">
    <property type="entry name" value="FecR_N"/>
</dbReference>
<evidence type="ECO:0000313" key="5">
    <source>
        <dbReference type="Proteomes" id="UP000295543"/>
    </source>
</evidence>
<dbReference type="Gene3D" id="3.55.50.30">
    <property type="match status" value="1"/>
</dbReference>
<feature type="transmembrane region" description="Helical" evidence="1">
    <location>
        <begin position="103"/>
        <end position="123"/>
    </location>
</feature>